<evidence type="ECO:0000313" key="2">
    <source>
        <dbReference type="EMBL" id="CAD6995398.1"/>
    </source>
</evidence>
<dbReference type="InterPro" id="IPR025314">
    <property type="entry name" value="DUF4219"/>
</dbReference>
<keyword evidence="3" id="KW-1185">Reference proteome</keyword>
<feature type="domain" description="DUF4219" evidence="1">
    <location>
        <begin position="19"/>
        <end position="44"/>
    </location>
</feature>
<dbReference type="AlphaFoldDB" id="A0A811UAP4"/>
<evidence type="ECO:0000259" key="1">
    <source>
        <dbReference type="Pfam" id="PF13961"/>
    </source>
</evidence>
<reference evidence="2" key="1">
    <citation type="submission" date="2020-11" db="EMBL/GenBank/DDBJ databases">
        <authorList>
            <person name="Whitehead M."/>
        </authorList>
    </citation>
    <scope>NUCLEOTIDE SEQUENCE</scope>
    <source>
        <strain evidence="2">EGII</strain>
    </source>
</reference>
<name>A0A811UAP4_CERCA</name>
<comment type="caution">
    <text evidence="2">The sequence shown here is derived from an EMBL/GenBank/DDBJ whole genome shotgun (WGS) entry which is preliminary data.</text>
</comment>
<dbReference type="Proteomes" id="UP000606786">
    <property type="component" value="Unassembled WGS sequence"/>
</dbReference>
<accession>A0A811UAP4</accession>
<evidence type="ECO:0000313" key="3">
    <source>
        <dbReference type="Proteomes" id="UP000606786"/>
    </source>
</evidence>
<dbReference type="EMBL" id="CAJHJT010000001">
    <property type="protein sequence ID" value="CAD6995398.1"/>
    <property type="molecule type" value="Genomic_DNA"/>
</dbReference>
<proteinExistence type="predicted"/>
<organism evidence="2 3">
    <name type="scientific">Ceratitis capitata</name>
    <name type="common">Mediterranean fruit fly</name>
    <name type="synonym">Tephritis capitata</name>
    <dbReference type="NCBI Taxonomy" id="7213"/>
    <lineage>
        <taxon>Eukaryota</taxon>
        <taxon>Metazoa</taxon>
        <taxon>Ecdysozoa</taxon>
        <taxon>Arthropoda</taxon>
        <taxon>Hexapoda</taxon>
        <taxon>Insecta</taxon>
        <taxon>Pterygota</taxon>
        <taxon>Neoptera</taxon>
        <taxon>Endopterygota</taxon>
        <taxon>Diptera</taxon>
        <taxon>Brachycera</taxon>
        <taxon>Muscomorpha</taxon>
        <taxon>Tephritoidea</taxon>
        <taxon>Tephritidae</taxon>
        <taxon>Ceratitis</taxon>
        <taxon>Ceratitis</taxon>
    </lineage>
</organism>
<dbReference type="Pfam" id="PF13961">
    <property type="entry name" value="DUF4219"/>
    <property type="match status" value="1"/>
</dbReference>
<sequence length="103" mass="11671">MVMNPDIGLEFLTVPTKKLSSDNYTTWCIQIKCLLITLDFWNAVLVKSPETEPEKSAWTTYDENSVVMRNYNKVIMTGNLENGVYVENAVSDANDLDVSIIFT</sequence>
<protein>
    <submittedName>
        <fullName evidence="2">(Mediterranean fruit fly) hypothetical protein</fullName>
    </submittedName>
</protein>
<gene>
    <name evidence="2" type="ORF">CCAP1982_LOCUS4116</name>
</gene>